<dbReference type="Pfam" id="PF06862">
    <property type="entry name" value="Utp25_C"/>
    <property type="match status" value="1"/>
</dbReference>
<dbReference type="EMBL" id="OC857306">
    <property type="protein sequence ID" value="CAD7624995.1"/>
    <property type="molecule type" value="Genomic_DNA"/>
</dbReference>
<evidence type="ECO:0000313" key="9">
    <source>
        <dbReference type="Proteomes" id="UP000759131"/>
    </source>
</evidence>
<dbReference type="GO" id="GO:0032040">
    <property type="term" value="C:small-subunit processome"/>
    <property type="evidence" value="ECO:0007669"/>
    <property type="project" value="TreeGrafter"/>
</dbReference>
<name>A0A7R9KLG5_9ACAR</name>
<dbReference type="InterPro" id="IPR010678">
    <property type="entry name" value="UTP25"/>
</dbReference>
<proteinExistence type="inferred from homology"/>
<evidence type="ECO:0000256" key="2">
    <source>
        <dbReference type="ARBA" id="ARBA00009223"/>
    </source>
</evidence>
<reference evidence="8" key="1">
    <citation type="submission" date="2020-11" db="EMBL/GenBank/DDBJ databases">
        <authorList>
            <person name="Tran Van P."/>
        </authorList>
    </citation>
    <scope>NUCLEOTIDE SEQUENCE</scope>
</reference>
<dbReference type="AlphaFoldDB" id="A0A7R9KLG5"/>
<protein>
    <recommendedName>
        <fullName evidence="4">U3 small nucleolar RNA-associated protein 25 homolog</fullName>
    </recommendedName>
    <alternativeName>
        <fullName evidence="5">UTP25 small subunit processor component</fullName>
    </alternativeName>
</protein>
<feature type="domain" description="UTP25 NTP hydrolase-like" evidence="7">
    <location>
        <begin position="158"/>
        <end position="425"/>
    </location>
</feature>
<dbReference type="OrthoDB" id="10264378at2759"/>
<dbReference type="Gene3D" id="3.40.50.300">
    <property type="entry name" value="P-loop containing nucleotide triphosphate hydrolases"/>
    <property type="match status" value="1"/>
</dbReference>
<sequence>MDSNESEVMANTAVKRKAQEMDHNLTDLAIAVTQESTNEDKLTYEEILEEEKECPNDPFVTHFDRELDAKDIKYLSDNPKKNIKDHEWTEMKKLVEINNDNDIYVCDSIVLKQSVQQFYLKNIIIENLCKAVITSDAKQTSLELNPFQYELLSIISKYKDLLFTERNAENGEHIRLLYSMHALNHILKTRSRILHHNYKIGRHVSSDEEYRDQGLTRPKVLILVPFRDSVLRIVKILISLMFGDIKDKSEKKANVMNGKRFFEEFSPDTEEPTLHKKPEDYESMFTGNFDDSFRIGLSITKKSLKLYADFYSADIIICSPLGLRLIIGSEGDAERDFDFLSSIEMVIMDQTDVFLMQNWEHVLHIMKHLHLTPTQSRNVDFSRVRMWALEGWTQYYKQFLVFSSITVPMITALFNKHSNNYFGKIMTKMEINSMKAAVSSVYIPCPQMFHRFECSSLAASSNQRFEFFVSTILPKFRSKLMGRTMIFIQSYFDFVRIRNYFRKEEINFTQVCEYTADGKVAKARSMFFNGGRHFMLYTERFHFYRRYKIKGIRHLIFYETPNYPHFYSELLNFMHISMQGKKFAGDYSEMSCTTIYNKFDAFQLSAIVGHNKATQMLRSSTPIHMFVTENQITNS</sequence>
<evidence type="ECO:0000256" key="5">
    <source>
        <dbReference type="ARBA" id="ARBA00032325"/>
    </source>
</evidence>
<dbReference type="GO" id="GO:0034511">
    <property type="term" value="F:U3 snoRNA binding"/>
    <property type="evidence" value="ECO:0007669"/>
    <property type="project" value="InterPro"/>
</dbReference>
<evidence type="ECO:0000259" key="6">
    <source>
        <dbReference type="Pfam" id="PF06862"/>
    </source>
</evidence>
<evidence type="ECO:0000259" key="7">
    <source>
        <dbReference type="Pfam" id="PF22916"/>
    </source>
</evidence>
<accession>A0A7R9KLG5</accession>
<organism evidence="8">
    <name type="scientific">Medioppia subpectinata</name>
    <dbReference type="NCBI Taxonomy" id="1979941"/>
    <lineage>
        <taxon>Eukaryota</taxon>
        <taxon>Metazoa</taxon>
        <taxon>Ecdysozoa</taxon>
        <taxon>Arthropoda</taxon>
        <taxon>Chelicerata</taxon>
        <taxon>Arachnida</taxon>
        <taxon>Acari</taxon>
        <taxon>Acariformes</taxon>
        <taxon>Sarcoptiformes</taxon>
        <taxon>Oribatida</taxon>
        <taxon>Brachypylina</taxon>
        <taxon>Oppioidea</taxon>
        <taxon>Oppiidae</taxon>
        <taxon>Medioppia</taxon>
    </lineage>
</organism>
<comment type="subcellular location">
    <subcellularLocation>
        <location evidence="1">Nucleus</location>
        <location evidence="1">Nucleolus</location>
    </subcellularLocation>
</comment>
<dbReference type="InterPro" id="IPR053939">
    <property type="entry name" value="UTP25_C"/>
</dbReference>
<keyword evidence="9" id="KW-1185">Reference proteome</keyword>
<dbReference type="GO" id="GO:0000462">
    <property type="term" value="P:maturation of SSU-rRNA from tricistronic rRNA transcript (SSU-rRNA, 5.8S rRNA, LSU-rRNA)"/>
    <property type="evidence" value="ECO:0007669"/>
    <property type="project" value="TreeGrafter"/>
</dbReference>
<dbReference type="InterPro" id="IPR027417">
    <property type="entry name" value="P-loop_NTPase"/>
</dbReference>
<evidence type="ECO:0000256" key="4">
    <source>
        <dbReference type="ARBA" id="ARBA00024421"/>
    </source>
</evidence>
<dbReference type="Pfam" id="PF22916">
    <property type="entry name" value="UTP25_NTPase-like"/>
    <property type="match status" value="1"/>
</dbReference>
<dbReference type="PANTHER" id="PTHR12933:SF0">
    <property type="entry name" value="U3 SMALL NUCLEOLAR RNA-ASSOCIATED PROTEIN 25 HOMOLOG"/>
    <property type="match status" value="1"/>
</dbReference>
<comment type="similarity">
    <text evidence="2">Belongs to the UTP25 family.</text>
</comment>
<evidence type="ECO:0000256" key="1">
    <source>
        <dbReference type="ARBA" id="ARBA00004604"/>
    </source>
</evidence>
<dbReference type="EMBL" id="CAJPIZ010002731">
    <property type="protein sequence ID" value="CAG2105425.1"/>
    <property type="molecule type" value="Genomic_DNA"/>
</dbReference>
<dbReference type="PANTHER" id="PTHR12933">
    <property type="entry name" value="ORF PROTEIN-RELATED"/>
    <property type="match status" value="1"/>
</dbReference>
<evidence type="ECO:0000313" key="8">
    <source>
        <dbReference type="EMBL" id="CAD7624995.1"/>
    </source>
</evidence>
<feature type="domain" description="UTP25 C-terminal" evidence="6">
    <location>
        <begin position="439"/>
        <end position="626"/>
    </location>
</feature>
<gene>
    <name evidence="8" type="ORF">OSB1V03_LOCUS5432</name>
</gene>
<keyword evidence="3" id="KW-0539">Nucleus</keyword>
<dbReference type="InterPro" id="IPR053940">
    <property type="entry name" value="UTP25_NTPase-like"/>
</dbReference>
<evidence type="ECO:0000256" key="3">
    <source>
        <dbReference type="ARBA" id="ARBA00023242"/>
    </source>
</evidence>
<dbReference type="GO" id="GO:0019843">
    <property type="term" value="F:rRNA binding"/>
    <property type="evidence" value="ECO:0007669"/>
    <property type="project" value="TreeGrafter"/>
</dbReference>
<dbReference type="Proteomes" id="UP000759131">
    <property type="component" value="Unassembled WGS sequence"/>
</dbReference>